<sequence length="107" mass="11815">MLEFFLHYRGFTTLQSIISYYPPMQERLDGNNYKFRGNNIEIIPMMQSRRCGLVERMVTEGVRKSVPVGDLVGVVSAVSGVSDDRNISNDGPADGTGKMNSGALNLN</sequence>
<accession>A0AAW1JWU3</accession>
<dbReference type="EMBL" id="JASPKY010000321">
    <property type="protein sequence ID" value="KAK9708806.1"/>
    <property type="molecule type" value="Genomic_DNA"/>
</dbReference>
<gene>
    <name evidence="2" type="ORF">QE152_g26972</name>
</gene>
<keyword evidence="3" id="KW-1185">Reference proteome</keyword>
<feature type="compositionally biased region" description="Polar residues" evidence="1">
    <location>
        <begin position="98"/>
        <end position="107"/>
    </location>
</feature>
<feature type="region of interest" description="Disordered" evidence="1">
    <location>
        <begin position="81"/>
        <end position="107"/>
    </location>
</feature>
<proteinExistence type="predicted"/>
<dbReference type="AlphaFoldDB" id="A0AAW1JWU3"/>
<evidence type="ECO:0000256" key="1">
    <source>
        <dbReference type="SAM" id="MobiDB-lite"/>
    </source>
</evidence>
<evidence type="ECO:0000313" key="3">
    <source>
        <dbReference type="Proteomes" id="UP001458880"/>
    </source>
</evidence>
<organism evidence="2 3">
    <name type="scientific">Popillia japonica</name>
    <name type="common">Japanese beetle</name>
    <dbReference type="NCBI Taxonomy" id="7064"/>
    <lineage>
        <taxon>Eukaryota</taxon>
        <taxon>Metazoa</taxon>
        <taxon>Ecdysozoa</taxon>
        <taxon>Arthropoda</taxon>
        <taxon>Hexapoda</taxon>
        <taxon>Insecta</taxon>
        <taxon>Pterygota</taxon>
        <taxon>Neoptera</taxon>
        <taxon>Endopterygota</taxon>
        <taxon>Coleoptera</taxon>
        <taxon>Polyphaga</taxon>
        <taxon>Scarabaeiformia</taxon>
        <taxon>Scarabaeidae</taxon>
        <taxon>Rutelinae</taxon>
        <taxon>Popillia</taxon>
    </lineage>
</organism>
<protein>
    <submittedName>
        <fullName evidence="2">Uncharacterized protein</fullName>
    </submittedName>
</protein>
<evidence type="ECO:0000313" key="2">
    <source>
        <dbReference type="EMBL" id="KAK9708806.1"/>
    </source>
</evidence>
<comment type="caution">
    <text evidence="2">The sequence shown here is derived from an EMBL/GenBank/DDBJ whole genome shotgun (WGS) entry which is preliminary data.</text>
</comment>
<reference evidence="2 3" key="1">
    <citation type="journal article" date="2024" name="BMC Genomics">
        <title>De novo assembly and annotation of Popillia japonica's genome with initial clues to its potential as an invasive pest.</title>
        <authorList>
            <person name="Cucini C."/>
            <person name="Boschi S."/>
            <person name="Funari R."/>
            <person name="Cardaioli E."/>
            <person name="Iannotti N."/>
            <person name="Marturano G."/>
            <person name="Paoli F."/>
            <person name="Bruttini M."/>
            <person name="Carapelli A."/>
            <person name="Frati F."/>
            <person name="Nardi F."/>
        </authorList>
    </citation>
    <scope>NUCLEOTIDE SEQUENCE [LARGE SCALE GENOMIC DNA]</scope>
    <source>
        <strain evidence="2">DMR45628</strain>
    </source>
</reference>
<name>A0AAW1JWU3_POPJA</name>
<dbReference type="Proteomes" id="UP001458880">
    <property type="component" value="Unassembled WGS sequence"/>
</dbReference>